<dbReference type="InterPro" id="IPR023353">
    <property type="entry name" value="LemA-like_dom_sf"/>
</dbReference>
<dbReference type="GO" id="GO:0016020">
    <property type="term" value="C:membrane"/>
    <property type="evidence" value="ECO:0007669"/>
    <property type="project" value="UniProtKB-SubCell"/>
</dbReference>
<protein>
    <submittedName>
        <fullName evidence="6">LemA protein</fullName>
    </submittedName>
</protein>
<keyword evidence="5" id="KW-0472">Membrane</keyword>
<keyword evidence="7" id="KW-1185">Reference proteome</keyword>
<proteinExistence type="inferred from homology"/>
<dbReference type="Proteomes" id="UP000295391">
    <property type="component" value="Unassembled WGS sequence"/>
</dbReference>
<dbReference type="OrthoDB" id="9804152at2"/>
<dbReference type="Gene3D" id="1.20.1440.20">
    <property type="entry name" value="LemA-like domain"/>
    <property type="match status" value="1"/>
</dbReference>
<evidence type="ECO:0000256" key="5">
    <source>
        <dbReference type="ARBA" id="ARBA00023136"/>
    </source>
</evidence>
<dbReference type="AlphaFoldDB" id="A0A4V3DAV1"/>
<gene>
    <name evidence="6" type="ORF">ATL17_1913</name>
</gene>
<dbReference type="RefSeq" id="WP_133572554.1">
    <property type="nucleotide sequence ID" value="NZ_SNYR01000002.1"/>
</dbReference>
<evidence type="ECO:0000256" key="4">
    <source>
        <dbReference type="ARBA" id="ARBA00022989"/>
    </source>
</evidence>
<keyword evidence="3" id="KW-0812">Transmembrane</keyword>
<dbReference type="SUPFAM" id="SSF140478">
    <property type="entry name" value="LemA-like"/>
    <property type="match status" value="1"/>
</dbReference>
<keyword evidence="4" id="KW-1133">Transmembrane helix</keyword>
<comment type="similarity">
    <text evidence="2">Belongs to the LemA family.</text>
</comment>
<evidence type="ECO:0000313" key="7">
    <source>
        <dbReference type="Proteomes" id="UP000295391"/>
    </source>
</evidence>
<reference evidence="6 7" key="1">
    <citation type="submission" date="2019-03" db="EMBL/GenBank/DDBJ databases">
        <title>Genomic Encyclopedia of Type Strains, Phase III (KMG-III): the genomes of soil and plant-associated and newly described type strains.</title>
        <authorList>
            <person name="Whitman W."/>
        </authorList>
    </citation>
    <scope>NUCLEOTIDE SEQUENCE [LARGE SCALE GENOMIC DNA]</scope>
    <source>
        <strain evidence="6 7">CGMCC 1.7002</strain>
    </source>
</reference>
<comment type="caution">
    <text evidence="6">The sequence shown here is derived from an EMBL/GenBank/DDBJ whole genome shotgun (WGS) entry which is preliminary data.</text>
</comment>
<evidence type="ECO:0000313" key="6">
    <source>
        <dbReference type="EMBL" id="TDQ63904.1"/>
    </source>
</evidence>
<evidence type="ECO:0000256" key="3">
    <source>
        <dbReference type="ARBA" id="ARBA00022692"/>
    </source>
</evidence>
<evidence type="ECO:0000256" key="1">
    <source>
        <dbReference type="ARBA" id="ARBA00004167"/>
    </source>
</evidence>
<accession>A0A4V3DAV1</accession>
<evidence type="ECO:0000256" key="2">
    <source>
        <dbReference type="ARBA" id="ARBA00008854"/>
    </source>
</evidence>
<dbReference type="PANTHER" id="PTHR34478">
    <property type="entry name" value="PROTEIN LEMA"/>
    <property type="match status" value="1"/>
</dbReference>
<comment type="subcellular location">
    <subcellularLocation>
        <location evidence="1">Membrane</location>
        <topology evidence="1">Single-pass membrane protein</topology>
    </subcellularLocation>
</comment>
<dbReference type="PANTHER" id="PTHR34478:SF2">
    <property type="entry name" value="MEMBRANE PROTEIN"/>
    <property type="match status" value="1"/>
</dbReference>
<dbReference type="InterPro" id="IPR007156">
    <property type="entry name" value="MamQ_LemA"/>
</dbReference>
<organism evidence="6 7">
    <name type="scientific">Maritalea mobilis</name>
    <dbReference type="NCBI Taxonomy" id="483324"/>
    <lineage>
        <taxon>Bacteria</taxon>
        <taxon>Pseudomonadati</taxon>
        <taxon>Pseudomonadota</taxon>
        <taxon>Alphaproteobacteria</taxon>
        <taxon>Hyphomicrobiales</taxon>
        <taxon>Devosiaceae</taxon>
        <taxon>Maritalea</taxon>
    </lineage>
</organism>
<name>A0A4V3DAV1_9HYPH</name>
<dbReference type="EMBL" id="SNYR01000002">
    <property type="protein sequence ID" value="TDQ63904.1"/>
    <property type="molecule type" value="Genomic_DNA"/>
</dbReference>
<sequence>MEILLVILALAAGLVFYGITAYNNLVKLRQLVREGWSGIDVQLKRRADLIPNLLETVKGYVTHERETLEAVTQARAAVQGAGDASPQERGRLEGMLSGALGRLFAVAEDYPELKADSSFIEFQEALQQVEEEIQLARRYYNGTVRNLNVSVESFPSNIVANMFSFSQEEYFELENETDRAVPNVSF</sequence>
<dbReference type="Pfam" id="PF04011">
    <property type="entry name" value="LemA"/>
    <property type="match status" value="1"/>
</dbReference>